<evidence type="ECO:0000313" key="2">
    <source>
        <dbReference type="EMBL" id="ALU29839.1"/>
    </source>
</evidence>
<feature type="transmembrane region" description="Helical" evidence="1">
    <location>
        <begin position="99"/>
        <end position="117"/>
    </location>
</feature>
<feature type="transmembrane region" description="Helical" evidence="1">
    <location>
        <begin position="259"/>
        <end position="281"/>
    </location>
</feature>
<feature type="transmembrane region" description="Helical" evidence="1">
    <location>
        <begin position="293"/>
        <end position="310"/>
    </location>
</feature>
<dbReference type="Proteomes" id="UP000065473">
    <property type="component" value="Chromosome"/>
</dbReference>
<evidence type="ECO:0000313" key="4">
    <source>
        <dbReference type="Proteomes" id="UP000060043"/>
    </source>
</evidence>
<proteinExistence type="predicted"/>
<feature type="transmembrane region" description="Helical" evidence="1">
    <location>
        <begin position="185"/>
        <end position="201"/>
    </location>
</feature>
<dbReference type="OMA" id="MWAWAGR"/>
<name>A0A0U3H4J3_9CREN</name>
<keyword evidence="1" id="KW-1133">Transmembrane helix</keyword>
<gene>
    <name evidence="2" type="ORF">ATY89_07730</name>
    <name evidence="3" type="ORF">ATZ20_10750</name>
</gene>
<dbReference type="STRING" id="1435377.SUSAZ_09400"/>
<dbReference type="EMBL" id="CP013694">
    <property type="protein sequence ID" value="ALU29839.1"/>
    <property type="molecule type" value="Genomic_DNA"/>
</dbReference>
<feature type="transmembrane region" description="Helical" evidence="1">
    <location>
        <begin position="316"/>
        <end position="337"/>
    </location>
</feature>
<evidence type="ECO:0000256" key="1">
    <source>
        <dbReference type="SAM" id="Phobius"/>
    </source>
</evidence>
<sequence>MRVGMLLLLEGFIILLFGGIPAVLTFMDMQGFPYPLPTTFFEFHWFIMIYGFFLTIIGNEILVALSMEWKGEQAPDYYVIGFAVTVLVSLLLSSTPYSFYLVLLALGMLIYHSRIYLSPSKLGLRPTTYNYLLFVTLILTVFVTAFQIFLDLPWISLIFPTLTIFSVMSRDIGLVFGGRLIKDKEIVFAYAFLLLGLLVYPNWTSSLLIFAGWFLSFHGSGLVKARGRVYPKVSLSIAWTWLLLSSIFSLTSYDAFIHSIAVGFLFNTVFGVDVVLIDMLISATGVHVKVKPSYIPIILLNLGLLTRVIFDMGFTSPLLLLSAPLQGIGILSFYLNTFRQVFKQIRKTPQVEKRVQ</sequence>
<protein>
    <submittedName>
        <fullName evidence="2">Nitric oxide response protein</fullName>
    </submittedName>
</protein>
<keyword evidence="1" id="KW-0812">Transmembrane</keyword>
<accession>A0A0U3H4J3</accession>
<dbReference type="OrthoDB" id="29268at2157"/>
<dbReference type="Proteomes" id="UP000060043">
    <property type="component" value="Chromosome"/>
</dbReference>
<feature type="transmembrane region" description="Helical" evidence="1">
    <location>
        <begin position="77"/>
        <end position="93"/>
    </location>
</feature>
<reference evidence="4 5" key="1">
    <citation type="submission" date="2015-12" db="EMBL/GenBank/DDBJ databases">
        <title>A stable core within a dynamic pangenome in Sulfolobus acidocaldarius.</title>
        <authorList>
            <person name="Anderson R."/>
            <person name="Kouris A."/>
            <person name="Seward C."/>
            <person name="Campbell K."/>
            <person name="Whitaker R."/>
        </authorList>
    </citation>
    <scope>NUCLEOTIDE SEQUENCE [LARGE SCALE GENOMIC DNA]</scope>
    <source>
        <strain evidence="2 5">GG12-C01-09</strain>
        <strain evidence="3 4">NG05B_CO5_07</strain>
    </source>
</reference>
<dbReference type="GeneID" id="14552586"/>
<dbReference type="PaxDb" id="1435377-SUSAZ_09400"/>
<feature type="transmembrane region" description="Helical" evidence="1">
    <location>
        <begin position="129"/>
        <end position="148"/>
    </location>
</feature>
<feature type="transmembrane region" description="Helical" evidence="1">
    <location>
        <begin position="154"/>
        <end position="173"/>
    </location>
</feature>
<evidence type="ECO:0000313" key="3">
    <source>
        <dbReference type="EMBL" id="ALU32578.1"/>
    </source>
</evidence>
<keyword evidence="1" id="KW-0472">Membrane</keyword>
<dbReference type="EMBL" id="CP013695">
    <property type="protein sequence ID" value="ALU32578.1"/>
    <property type="molecule type" value="Genomic_DNA"/>
</dbReference>
<dbReference type="RefSeq" id="WP_011278866.1">
    <property type="nucleotide sequence ID" value="NZ_BHWZ01000006.1"/>
</dbReference>
<evidence type="ECO:0000313" key="5">
    <source>
        <dbReference type="Proteomes" id="UP000065473"/>
    </source>
</evidence>
<dbReference type="AlphaFoldDB" id="A0A0U3H4J3"/>
<feature type="transmembrane region" description="Helical" evidence="1">
    <location>
        <begin position="45"/>
        <end position="65"/>
    </location>
</feature>
<organism evidence="2 5">
    <name type="scientific">Sulfolobus acidocaldarius</name>
    <dbReference type="NCBI Taxonomy" id="2285"/>
    <lineage>
        <taxon>Archaea</taxon>
        <taxon>Thermoproteota</taxon>
        <taxon>Thermoprotei</taxon>
        <taxon>Sulfolobales</taxon>
        <taxon>Sulfolobaceae</taxon>
        <taxon>Sulfolobus</taxon>
    </lineage>
</organism>